<dbReference type="PRINTS" id="PR01036">
    <property type="entry name" value="TCRTETB"/>
</dbReference>
<evidence type="ECO:0000256" key="4">
    <source>
        <dbReference type="ARBA" id="ARBA00022692"/>
    </source>
</evidence>
<feature type="transmembrane region" description="Helical" evidence="7">
    <location>
        <begin position="24"/>
        <end position="44"/>
    </location>
</feature>
<dbReference type="InterPro" id="IPR036259">
    <property type="entry name" value="MFS_trans_sf"/>
</dbReference>
<dbReference type="Gene3D" id="1.20.1250.20">
    <property type="entry name" value="MFS general substrate transporter like domains"/>
    <property type="match status" value="2"/>
</dbReference>
<feature type="transmembrane region" description="Helical" evidence="7">
    <location>
        <begin position="64"/>
        <end position="83"/>
    </location>
</feature>
<dbReference type="PANTHER" id="PTHR42718:SF42">
    <property type="entry name" value="EXPORT PROTEIN"/>
    <property type="match status" value="1"/>
</dbReference>
<feature type="transmembrane region" description="Helical" evidence="7">
    <location>
        <begin position="417"/>
        <end position="436"/>
    </location>
</feature>
<dbReference type="Pfam" id="PF07690">
    <property type="entry name" value="MFS_1"/>
    <property type="match status" value="1"/>
</dbReference>
<evidence type="ECO:0000256" key="1">
    <source>
        <dbReference type="ARBA" id="ARBA00004651"/>
    </source>
</evidence>
<feature type="transmembrane region" description="Helical" evidence="7">
    <location>
        <begin position="493"/>
        <end position="516"/>
    </location>
</feature>
<evidence type="ECO:0000256" key="6">
    <source>
        <dbReference type="ARBA" id="ARBA00023136"/>
    </source>
</evidence>
<evidence type="ECO:0000313" key="10">
    <source>
        <dbReference type="Proteomes" id="UP000199152"/>
    </source>
</evidence>
<dbReference type="GO" id="GO:0022857">
    <property type="term" value="F:transmembrane transporter activity"/>
    <property type="evidence" value="ECO:0007669"/>
    <property type="project" value="InterPro"/>
</dbReference>
<dbReference type="EMBL" id="FOSW01000001">
    <property type="protein sequence ID" value="SFK35090.1"/>
    <property type="molecule type" value="Genomic_DNA"/>
</dbReference>
<feature type="transmembrane region" description="Helical" evidence="7">
    <location>
        <begin position="311"/>
        <end position="331"/>
    </location>
</feature>
<comment type="subcellular location">
    <subcellularLocation>
        <location evidence="1">Cell membrane</location>
        <topology evidence="1">Multi-pass membrane protein</topology>
    </subcellularLocation>
</comment>
<feature type="transmembrane region" description="Helical" evidence="7">
    <location>
        <begin position="243"/>
        <end position="261"/>
    </location>
</feature>
<protein>
    <submittedName>
        <fullName evidence="9">Drug resistance transporter, EmrB/QacA subfamily</fullName>
    </submittedName>
</protein>
<keyword evidence="10" id="KW-1185">Reference proteome</keyword>
<dbReference type="InterPro" id="IPR020846">
    <property type="entry name" value="MFS_dom"/>
</dbReference>
<dbReference type="InterPro" id="IPR011701">
    <property type="entry name" value="MFS"/>
</dbReference>
<feature type="transmembrane region" description="Helical" evidence="7">
    <location>
        <begin position="117"/>
        <end position="138"/>
    </location>
</feature>
<evidence type="ECO:0000259" key="8">
    <source>
        <dbReference type="PROSITE" id="PS50850"/>
    </source>
</evidence>
<feature type="transmembrane region" description="Helical" evidence="7">
    <location>
        <begin position="150"/>
        <end position="169"/>
    </location>
</feature>
<dbReference type="SUPFAM" id="SSF103473">
    <property type="entry name" value="MFS general substrate transporter"/>
    <property type="match status" value="1"/>
</dbReference>
<feature type="transmembrane region" description="Helical" evidence="7">
    <location>
        <begin position="343"/>
        <end position="364"/>
    </location>
</feature>
<dbReference type="PROSITE" id="PS50850">
    <property type="entry name" value="MFS"/>
    <property type="match status" value="1"/>
</dbReference>
<keyword evidence="5 7" id="KW-1133">Transmembrane helix</keyword>
<keyword evidence="4 7" id="KW-0812">Transmembrane</keyword>
<feature type="transmembrane region" description="Helical" evidence="7">
    <location>
        <begin position="282"/>
        <end position="305"/>
    </location>
</feature>
<evidence type="ECO:0000313" key="9">
    <source>
        <dbReference type="EMBL" id="SFK35090.1"/>
    </source>
</evidence>
<accession>A0A1I3YTL7</accession>
<dbReference type="NCBIfam" id="TIGR00711">
    <property type="entry name" value="efflux_EmrB"/>
    <property type="match status" value="1"/>
</dbReference>
<evidence type="ECO:0000256" key="2">
    <source>
        <dbReference type="ARBA" id="ARBA00022448"/>
    </source>
</evidence>
<feature type="transmembrane region" description="Helical" evidence="7">
    <location>
        <begin position="92"/>
        <end position="111"/>
    </location>
</feature>
<sequence>MTATDRTTTGAASAEEPPGYARRWWVLATMTVCLLVVIMGNTTLNVAIPTLQRELGASQSELQWAIDAYILVFAGLLFSWGVVGDRIGRRRVLLIGLSVYTLASLLGAFSSSPEELILWRAVMGVGGAAVQPATLAVITNVFPPGERGRAIGVWAGAAGLAVAGGPLASGAVLEHFWWGAIFLIAVPVALLAMVGILLIVPESRDPSPGKLDVPGVLLSIVALAGLVYGIIHGGSGAGWTSPGVLVPLLGGVALLVLFVWLQKRSRHPALDVSLFRNPAFSAAAAALGLNFFALMGATFYLVYYLQGVLGYNPLASGAALIPTALGMSLMAPQSSRLAERFGAKAVVGSGFLFIAVSFLGFQLLDGTAPLWLLIALLSVQGLGMGAVMAPTTESIMSVVPRHKAGAGAAVNNSVRQVGGALGVAILGSVLASAYAARLGDQVDVLPAELRAEASSSIVATLEAVGQVRAGGDEEAAAAATGLVGPAQDAFVSAMHLTAIGTATAALVAAAVVFTWLPGRRRADAAAAAPDRRA</sequence>
<name>A0A1I3YTL7_9ACTN</name>
<dbReference type="InterPro" id="IPR004638">
    <property type="entry name" value="EmrB-like"/>
</dbReference>
<feature type="transmembrane region" description="Helical" evidence="7">
    <location>
        <begin position="370"/>
        <end position="396"/>
    </location>
</feature>
<dbReference type="RefSeq" id="WP_091319967.1">
    <property type="nucleotide sequence ID" value="NZ_FOSW01000001.1"/>
</dbReference>
<keyword evidence="2" id="KW-0813">Transport</keyword>
<keyword evidence="3" id="KW-1003">Cell membrane</keyword>
<dbReference type="Proteomes" id="UP000199152">
    <property type="component" value="Unassembled WGS sequence"/>
</dbReference>
<gene>
    <name evidence="9" type="ORF">SAMN04488085_101193</name>
</gene>
<keyword evidence="6 7" id="KW-0472">Membrane</keyword>
<evidence type="ECO:0000256" key="7">
    <source>
        <dbReference type="SAM" id="Phobius"/>
    </source>
</evidence>
<dbReference type="OrthoDB" id="9781469at2"/>
<dbReference type="STRING" id="504800.SAMN04488085_101193"/>
<dbReference type="PANTHER" id="PTHR42718">
    <property type="entry name" value="MAJOR FACILITATOR SUPERFAMILY MULTIDRUG TRANSPORTER MFSC"/>
    <property type="match status" value="1"/>
</dbReference>
<evidence type="ECO:0000256" key="3">
    <source>
        <dbReference type="ARBA" id="ARBA00022475"/>
    </source>
</evidence>
<evidence type="ECO:0000256" key="5">
    <source>
        <dbReference type="ARBA" id="ARBA00022989"/>
    </source>
</evidence>
<organism evidence="9 10">
    <name type="scientific">Geodermatophilus ruber</name>
    <dbReference type="NCBI Taxonomy" id="504800"/>
    <lineage>
        <taxon>Bacteria</taxon>
        <taxon>Bacillati</taxon>
        <taxon>Actinomycetota</taxon>
        <taxon>Actinomycetes</taxon>
        <taxon>Geodermatophilales</taxon>
        <taxon>Geodermatophilaceae</taxon>
        <taxon>Geodermatophilus</taxon>
    </lineage>
</organism>
<reference evidence="10" key="1">
    <citation type="submission" date="2016-10" db="EMBL/GenBank/DDBJ databases">
        <authorList>
            <person name="Varghese N."/>
            <person name="Submissions S."/>
        </authorList>
    </citation>
    <scope>NUCLEOTIDE SEQUENCE [LARGE SCALE GENOMIC DNA]</scope>
    <source>
        <strain evidence="10">DSM 45317</strain>
    </source>
</reference>
<proteinExistence type="predicted"/>
<dbReference type="InParanoid" id="A0A1I3YTL7"/>
<feature type="domain" description="Major facilitator superfamily (MFS) profile" evidence="8">
    <location>
        <begin position="26"/>
        <end position="520"/>
    </location>
</feature>
<feature type="transmembrane region" description="Helical" evidence="7">
    <location>
        <begin position="175"/>
        <end position="199"/>
    </location>
</feature>
<dbReference type="CDD" id="cd17321">
    <property type="entry name" value="MFS_MMR_MDR_like"/>
    <property type="match status" value="1"/>
</dbReference>
<dbReference type="AlphaFoldDB" id="A0A1I3YTL7"/>
<feature type="transmembrane region" description="Helical" evidence="7">
    <location>
        <begin position="211"/>
        <end position="231"/>
    </location>
</feature>
<dbReference type="GO" id="GO:0005886">
    <property type="term" value="C:plasma membrane"/>
    <property type="evidence" value="ECO:0007669"/>
    <property type="project" value="UniProtKB-SubCell"/>
</dbReference>